<accession>A0A2N5W7H1</accession>
<organism evidence="3 4">
    <name type="scientific">Puccinia coronata f. sp. avenae</name>
    <dbReference type="NCBI Taxonomy" id="200324"/>
    <lineage>
        <taxon>Eukaryota</taxon>
        <taxon>Fungi</taxon>
        <taxon>Dikarya</taxon>
        <taxon>Basidiomycota</taxon>
        <taxon>Pucciniomycotina</taxon>
        <taxon>Pucciniomycetes</taxon>
        <taxon>Pucciniales</taxon>
        <taxon>Pucciniaceae</taxon>
        <taxon>Puccinia</taxon>
    </lineage>
</organism>
<protein>
    <submittedName>
        <fullName evidence="3">Uncharacterized protein</fullName>
    </submittedName>
</protein>
<gene>
    <name evidence="3" type="ORF">PCANC_00885</name>
    <name evidence="2" type="ORF">PCANC_14661</name>
</gene>
<comment type="caution">
    <text evidence="3">The sequence shown here is derived from an EMBL/GenBank/DDBJ whole genome shotgun (WGS) entry which is preliminary data.</text>
</comment>
<feature type="region of interest" description="Disordered" evidence="1">
    <location>
        <begin position="30"/>
        <end position="52"/>
    </location>
</feature>
<keyword evidence="4" id="KW-1185">Reference proteome</keyword>
<dbReference type="Proteomes" id="UP000235388">
    <property type="component" value="Unassembled WGS sequence"/>
</dbReference>
<proteinExistence type="predicted"/>
<reference evidence="3 4" key="1">
    <citation type="submission" date="2017-11" db="EMBL/GenBank/DDBJ databases">
        <title>De novo assembly and phasing of dikaryotic genomes from two isolates of Puccinia coronata f. sp. avenae, the causal agent of oat crown rust.</title>
        <authorList>
            <person name="Miller M.E."/>
            <person name="Zhang Y."/>
            <person name="Omidvar V."/>
            <person name="Sperschneider J."/>
            <person name="Schwessinger B."/>
            <person name="Raley C."/>
            <person name="Palmer J.M."/>
            <person name="Garnica D."/>
            <person name="Upadhyaya N."/>
            <person name="Rathjen J."/>
            <person name="Taylor J.M."/>
            <person name="Park R.F."/>
            <person name="Dodds P.N."/>
            <person name="Hirsch C.D."/>
            <person name="Kianian S.F."/>
            <person name="Figueroa M."/>
        </authorList>
    </citation>
    <scope>NUCLEOTIDE SEQUENCE [LARGE SCALE GENOMIC DNA]</scope>
    <source>
        <strain evidence="3">12NC29</strain>
    </source>
</reference>
<evidence type="ECO:0000313" key="3">
    <source>
        <dbReference type="EMBL" id="PLW58175.1"/>
    </source>
</evidence>
<sequence>MPVCLLTAPSPKYISCVDHSPLDRAIARSDWSDPTRVSTSAPRDPLARLTHKPSPLVASSPIHYITPVHQNHSSASAFQPKPARHHRTRAFTSRQGYWIIRTFDHPSFAVQPSH</sequence>
<dbReference type="AlphaFoldDB" id="A0A2N5W7H1"/>
<name>A0A2N5W7H1_9BASI</name>
<evidence type="ECO:0000313" key="4">
    <source>
        <dbReference type="Proteomes" id="UP000235388"/>
    </source>
</evidence>
<evidence type="ECO:0000313" key="2">
    <source>
        <dbReference type="EMBL" id="PLW17404.1"/>
    </source>
</evidence>
<dbReference type="EMBL" id="PGCJ01000850">
    <property type="protein sequence ID" value="PLW17404.1"/>
    <property type="molecule type" value="Genomic_DNA"/>
</dbReference>
<dbReference type="EMBL" id="PGCJ01000004">
    <property type="protein sequence ID" value="PLW58175.1"/>
    <property type="molecule type" value="Genomic_DNA"/>
</dbReference>
<evidence type="ECO:0000256" key="1">
    <source>
        <dbReference type="SAM" id="MobiDB-lite"/>
    </source>
</evidence>